<dbReference type="InterPro" id="IPR041246">
    <property type="entry name" value="Bact_MG10"/>
</dbReference>
<dbReference type="InterPro" id="IPR001599">
    <property type="entry name" value="Macroglobln_a2"/>
</dbReference>
<keyword evidence="2" id="KW-0175">Coiled coil</keyword>
<accession>A0A2S7T9U8</accession>
<dbReference type="InterPro" id="IPR008969">
    <property type="entry name" value="CarboxyPept-like_regulatory"/>
</dbReference>
<evidence type="ECO:0000313" key="4">
    <source>
        <dbReference type="EMBL" id="PQJ16712.1"/>
    </source>
</evidence>
<dbReference type="InterPro" id="IPR051802">
    <property type="entry name" value="YfhM-like"/>
</dbReference>
<dbReference type="Gene3D" id="2.60.40.1930">
    <property type="match status" value="1"/>
</dbReference>
<dbReference type="Pfam" id="PF01835">
    <property type="entry name" value="MG2"/>
    <property type="match status" value="1"/>
</dbReference>
<evidence type="ECO:0000256" key="2">
    <source>
        <dbReference type="SAM" id="Coils"/>
    </source>
</evidence>
<evidence type="ECO:0000259" key="3">
    <source>
        <dbReference type="SMART" id="SM01360"/>
    </source>
</evidence>
<comment type="caution">
    <text evidence="4">The sequence shown here is derived from an EMBL/GenBank/DDBJ whole genome shotgun (WGS) entry which is preliminary data.</text>
</comment>
<proteinExistence type="inferred from homology"/>
<gene>
    <name evidence="4" type="ORF">BST99_00365</name>
</gene>
<dbReference type="SMART" id="SM01360">
    <property type="entry name" value="A2M"/>
    <property type="match status" value="1"/>
</dbReference>
<comment type="similarity">
    <text evidence="1">Belongs to the protease inhibitor I39 (alpha-2-macroglobulin) family. Bacterial alpha-2-macroglobulin subfamily.</text>
</comment>
<feature type="domain" description="Alpha-2-macroglobulin" evidence="3">
    <location>
        <begin position="1345"/>
        <end position="1435"/>
    </location>
</feature>
<dbReference type="InterPro" id="IPR008930">
    <property type="entry name" value="Terpenoid_cyclase/PrenylTrfase"/>
</dbReference>
<dbReference type="EMBL" id="MQVX01000001">
    <property type="protein sequence ID" value="PQJ16712.1"/>
    <property type="molecule type" value="Genomic_DNA"/>
</dbReference>
<evidence type="ECO:0000256" key="1">
    <source>
        <dbReference type="ARBA" id="ARBA00010556"/>
    </source>
</evidence>
<keyword evidence="5" id="KW-1185">Reference proteome</keyword>
<sequence length="2132" mass="245214">MHAQELPPNYNEDWQKVYRFELEDLPRSALEIVDQIQRKAKKDKNSPQLIKTLMYQSKFSLLLEEEAQLEVVRRLETEIARAKSPDKQLLQSILADLYWQYYQGNRWKLRNRTATEQVVNEDFRTWDSHRLIEQTHALHQASLTNDKALKEASILQYAALLKRAPGSQKFQPTLFDFISQRARVFYSNEESSVSYPADQFVIKDPLAWATNKDFIQWNIPRDSTLSFQREALLILQNLTRFHLNNNQLALSQLTLDRLEYVKSKMVGTVVEADFEKALKQNLETFSATEQAPFLLRLARLYYQQGKRTQDENGYPRALQLTQSIQTDYPKTREALWASKLQKAILNQELRMKTEEYLPLNTPGRLFIEFRNLDQLHFQVLEINAEKYALLRNITNDSLRREFFKKLPLRKKWKASLPQTDDYKKHSTETLLPAMPSGWYVVIASQEKALGDQNTYSYATYQSTNLSLLKTPRQNKSLFEVVDRRNGAPVASADVRFKSNTKNQKLNHSFKTNTQGFFTYQVPRYYSGVTAHVSTTDDKAVFGEHYLSENYTRRNRREPSNIRVKTFLFTDRSIYRPGQKLFFKALVLQYPEDHPEKATPLTKEFVEIYIEDPNGDEVGSLELQLNEFGTVAGEFQIPLSGLTGQYSIEIDEGYESSDFYDRKDYDGFDSQWYRIAVEEYKRPRFETTFEALEGSYKVNDSVQVNGEANSFAGSAVSEAKVSYRVVRKPQYPAWYRWYYPDISTAEAEILQGETTTDAQGRYSITFKAKPDLEADPTGLPVFRYTLYADVTDLNGETRSAQTTVNIGYHSLLAELVVPTEMQRTQKKEKIGFRTENLNGEAVPLKGSIAVYKLQPPQSVLRTRLWEEPEIQGFTEEEFRRLFPHDPYTEEEAEVIHWPKGKKVWEKSFDTSIQKELLFGNTRQWETGLYIVVLTSRDEQGLEVKDEKRFLLADNKSKQVSDNTPFEFQLDKPTYTPGEEVILRVGTALPNQHLVVELEEDRQVIGRYPLKLNAELQELRFPTKKEGDFFIKYHWVGMNELFQGQIKVTVAEAPEVLEIETKSFRDKLQPGQKESWSFQIKKGEKGAAAEVLASMYDTSLDLFRPHNWTFNNSSRRYTYSIGNTTDFKSFGTRHFLNYGYRSTFFRYGSPLRSRLNWFGLNMFYTSSTQRSYVQELRKLGEDLSSNGGDVVYAKTISGVVTASDGLPLPGVNVVVVGTSRGTQTDFDGYYSIGVEEGDVLRISYIGFKEIERDTYESSKMDISLEEDAQLLQEVVVTGYSTGLRSELGNAKMAIAENDEDRMLAVAERSSQGQVAGLAIPSAPEAAEASQPSPDLSGIQARTNLQETAFFFPQLRTNKKGNVSFEFTSPEALTRWKLQLFAHNKEMILGQKTLTTVTQKELMVLPNAPRFLREGDTIVFSTKIASLLPTEMQGYAQLELSNPFTGELLDSAMSNTMGTQEFTIQPKGNTALHWTLIIPKGLEAVQYRIVAKAGNFSDGEQNVLPVLTNRMLVTESLPLWVRSGQEKTFELDKLASTTSTTRTNHQLTLEITSNPVWYAVQALPYLMEYPYECAEQTFSRYYANSLGAYIANSNPKIKAVFAEWKDSEALESALEKNQELKSLIIQETPWLRDAQSESEQKKRIGLLFDLVRLEEQQESTLKKLQEMQMSDGGFPWFKGSRYPNRYITQHIVSGFGHLQKLTGQKQEAWGEMMEEAVRYLDYEIHDDYQKLLKTAKKLRDKAKTKQKGLEAEQKFMAQRHIYQTQLYYLYLRSFYPEVEVPKNTQLAIDYYLNQAKKYHLDFSLYSKGLNSMIQQRNGDTALAQSIWKSLLENSTENEELGLYWKSNTAGWSWYQAPVETQALLIEAAHEVLAEDAAKIKTIDAMKTWLLKNKQTNRWPTTKATTEAIYAILMNGSDWLAEENQLEVVWGEMAVSPPAEDIQAGTGYYKIRRDKKEVNPNLAKVTLKQRGKGIAWGGLYWQYFEDLDKITSAETPLQLSKKLFRKENTPEGEKLFALEEGRALKLGDLIRVRIEIKVDREMEFVHMKDMRAAGLEPVDVLSKYKYQDGLGYYQSTRDAATNFFFDRLPKGVFVFEYDLRVNNAGQFSNGITTIQCMYAPEFTSHSEGVRIEVVNE</sequence>
<dbReference type="GO" id="GO:0004866">
    <property type="term" value="F:endopeptidase inhibitor activity"/>
    <property type="evidence" value="ECO:0007669"/>
    <property type="project" value="InterPro"/>
</dbReference>
<dbReference type="PANTHER" id="PTHR40094:SF1">
    <property type="entry name" value="UBIQUITIN DOMAIN-CONTAINING PROTEIN"/>
    <property type="match status" value="1"/>
</dbReference>
<name>A0A2S7T9U8_9FLAO</name>
<dbReference type="Gene3D" id="2.60.40.1120">
    <property type="entry name" value="Carboxypeptidase-like, regulatory domain"/>
    <property type="match status" value="1"/>
</dbReference>
<reference evidence="5" key="1">
    <citation type="submission" date="2016-11" db="EMBL/GenBank/DDBJ databases">
        <title>Trade-off between light-utilization and light-protection in marine flavobacteria.</title>
        <authorList>
            <person name="Kumagai Y."/>
            <person name="Yoshizawa S."/>
            <person name="Kogure K."/>
        </authorList>
    </citation>
    <scope>NUCLEOTIDE SEQUENCE [LARGE SCALE GENOMIC DNA]</scope>
    <source>
        <strain evidence="5">SG-18</strain>
    </source>
</reference>
<evidence type="ECO:0000313" key="5">
    <source>
        <dbReference type="Proteomes" id="UP000239366"/>
    </source>
</evidence>
<dbReference type="InterPro" id="IPR002890">
    <property type="entry name" value="MG2"/>
</dbReference>
<dbReference type="Proteomes" id="UP000239366">
    <property type="component" value="Unassembled WGS sequence"/>
</dbReference>
<dbReference type="SUPFAM" id="SSF49464">
    <property type="entry name" value="Carboxypeptidase regulatory domain-like"/>
    <property type="match status" value="1"/>
</dbReference>
<dbReference type="Pfam" id="PF00207">
    <property type="entry name" value="A2M"/>
    <property type="match status" value="1"/>
</dbReference>
<organism evidence="4 5">
    <name type="scientific">Aureicoccus marinus</name>
    <dbReference type="NCBI Taxonomy" id="754435"/>
    <lineage>
        <taxon>Bacteria</taxon>
        <taxon>Pseudomonadati</taxon>
        <taxon>Bacteroidota</taxon>
        <taxon>Flavobacteriia</taxon>
        <taxon>Flavobacteriales</taxon>
        <taxon>Flavobacteriaceae</taxon>
        <taxon>Aureicoccus</taxon>
    </lineage>
</organism>
<feature type="coiled-coil region" evidence="2">
    <location>
        <begin position="1722"/>
        <end position="1749"/>
    </location>
</feature>
<dbReference type="Pfam" id="PF13715">
    <property type="entry name" value="CarbopepD_reg_2"/>
    <property type="match status" value="1"/>
</dbReference>
<protein>
    <recommendedName>
        <fullName evidence="3">Alpha-2-macroglobulin domain-containing protein</fullName>
    </recommendedName>
</protein>
<dbReference type="Pfam" id="PF17973">
    <property type="entry name" value="bMG10"/>
    <property type="match status" value="1"/>
</dbReference>
<dbReference type="SUPFAM" id="SSF48239">
    <property type="entry name" value="Terpenoid cyclases/Protein prenyltransferases"/>
    <property type="match status" value="1"/>
</dbReference>
<dbReference type="Gene3D" id="1.50.10.20">
    <property type="match status" value="1"/>
</dbReference>
<dbReference type="PANTHER" id="PTHR40094">
    <property type="entry name" value="ALPHA-2-MACROGLOBULIN HOMOLOG"/>
    <property type="match status" value="1"/>
</dbReference>